<accession>A0ABV8G3S9</accession>
<evidence type="ECO:0000313" key="1">
    <source>
        <dbReference type="EMBL" id="MFC4007196.1"/>
    </source>
</evidence>
<dbReference type="EMBL" id="JBHSBI010000003">
    <property type="protein sequence ID" value="MFC4007196.1"/>
    <property type="molecule type" value="Genomic_DNA"/>
</dbReference>
<comment type="caution">
    <text evidence="1">The sequence shown here is derived from an EMBL/GenBank/DDBJ whole genome shotgun (WGS) entry which is preliminary data.</text>
</comment>
<reference evidence="2" key="1">
    <citation type="journal article" date="2019" name="Int. J. Syst. Evol. Microbiol.">
        <title>The Global Catalogue of Microorganisms (GCM) 10K type strain sequencing project: providing services to taxonomists for standard genome sequencing and annotation.</title>
        <authorList>
            <consortium name="The Broad Institute Genomics Platform"/>
            <consortium name="The Broad Institute Genome Sequencing Center for Infectious Disease"/>
            <person name="Wu L."/>
            <person name="Ma J."/>
        </authorList>
    </citation>
    <scope>NUCLEOTIDE SEQUENCE [LARGE SCALE GENOMIC DNA]</scope>
    <source>
        <strain evidence="2">TBRC 1276</strain>
    </source>
</reference>
<protein>
    <recommendedName>
        <fullName evidence="3">DUF1579 domain-containing protein</fullName>
    </recommendedName>
</protein>
<evidence type="ECO:0008006" key="3">
    <source>
        <dbReference type="Google" id="ProtNLM"/>
    </source>
</evidence>
<gene>
    <name evidence="1" type="ORF">ACFOY2_08190</name>
</gene>
<organism evidence="1 2">
    <name type="scientific">Nonomuraea purpurea</name>
    <dbReference type="NCBI Taxonomy" id="1849276"/>
    <lineage>
        <taxon>Bacteria</taxon>
        <taxon>Bacillati</taxon>
        <taxon>Actinomycetota</taxon>
        <taxon>Actinomycetes</taxon>
        <taxon>Streptosporangiales</taxon>
        <taxon>Streptosporangiaceae</taxon>
        <taxon>Nonomuraea</taxon>
    </lineage>
</organism>
<name>A0ABV8G3S9_9ACTN</name>
<proteinExistence type="predicted"/>
<evidence type="ECO:0000313" key="2">
    <source>
        <dbReference type="Proteomes" id="UP001595851"/>
    </source>
</evidence>
<dbReference type="RefSeq" id="WP_379527319.1">
    <property type="nucleotide sequence ID" value="NZ_JBHSBI010000003.1"/>
</dbReference>
<keyword evidence="2" id="KW-1185">Reference proteome</keyword>
<dbReference type="Proteomes" id="UP001595851">
    <property type="component" value="Unassembled WGS sequence"/>
</dbReference>
<sequence>MVDKGGKGAGLGRRVALVAAAGALALGSVAGLAGSASGDTQRLRTPVGTWAVDIKFASSPKTERALFALRPDGSFTMTDGKRTGLGTWQLTSGGFKYAFRHYNLTAEGAFDWELRGVQDGQLTSADAFTSTGTGTSVDAEGNVQGVFQTQVTAKRYSIQSP</sequence>